<evidence type="ECO:0000256" key="7">
    <source>
        <dbReference type="ARBA" id="ARBA00022807"/>
    </source>
</evidence>
<dbReference type="PANTHER" id="PTHR10589">
    <property type="entry name" value="UBIQUITIN CARBOXYL-TERMINAL HYDROLASE"/>
    <property type="match status" value="1"/>
</dbReference>
<evidence type="ECO:0000256" key="10">
    <source>
        <dbReference type="PROSITE-ProRule" id="PRU01393"/>
    </source>
</evidence>
<dbReference type="EMBL" id="NCKV01002436">
    <property type="protein sequence ID" value="RWS26835.1"/>
    <property type="molecule type" value="Genomic_DNA"/>
</dbReference>
<feature type="site" description="Transition state stabilizer" evidence="10">
    <location>
        <position position="92"/>
    </location>
</feature>
<dbReference type="OrthoDB" id="427186at2759"/>
<keyword evidence="7 10" id="KW-0788">Thiol protease</keyword>
<dbReference type="STRING" id="299467.A0A443SH82"/>
<comment type="catalytic activity">
    <reaction evidence="1 10 11">
        <text>Thiol-dependent hydrolysis of ester, thioester, amide, peptide and isopeptide bonds formed by the C-terminal Gly of ubiquitin (a 76-residue protein attached to proteins as an intracellular targeting signal).</text>
        <dbReference type="EC" id="3.4.19.12"/>
    </reaction>
</comment>
<proteinExistence type="inferred from homology"/>
<dbReference type="GO" id="GO:0004843">
    <property type="term" value="F:cysteine-type deubiquitinase activity"/>
    <property type="evidence" value="ECO:0007669"/>
    <property type="project" value="UniProtKB-UniRule"/>
</dbReference>
<keyword evidence="5 10" id="KW-0833">Ubl conjugation pathway</keyword>
<evidence type="ECO:0000259" key="12">
    <source>
        <dbReference type="PROSITE" id="PS52048"/>
    </source>
</evidence>
<dbReference type="InterPro" id="IPR036959">
    <property type="entry name" value="Peptidase_C12_UCH_sf"/>
</dbReference>
<name>A0A443SH82_9ACAR</name>
<feature type="active site" description="Proton donor" evidence="10">
    <location>
        <position position="172"/>
    </location>
</feature>
<dbReference type="PANTHER" id="PTHR10589:SF17">
    <property type="entry name" value="UBIQUITIN CARBOXYL-TERMINAL HYDROLASE"/>
    <property type="match status" value="1"/>
</dbReference>
<dbReference type="GO" id="GO:0016579">
    <property type="term" value="P:protein deubiquitination"/>
    <property type="evidence" value="ECO:0007669"/>
    <property type="project" value="TreeGrafter"/>
</dbReference>
<dbReference type="Pfam" id="PF01088">
    <property type="entry name" value="Peptidase_C12"/>
    <property type="match status" value="1"/>
</dbReference>
<dbReference type="PRINTS" id="PR00707">
    <property type="entry name" value="UBCTHYDRLASE"/>
</dbReference>
<evidence type="ECO:0000256" key="8">
    <source>
        <dbReference type="ARBA" id="ARBA00055560"/>
    </source>
</evidence>
<dbReference type="InterPro" id="IPR038765">
    <property type="entry name" value="Papain-like_cys_pep_sf"/>
</dbReference>
<evidence type="ECO:0000313" key="13">
    <source>
        <dbReference type="EMBL" id="RWS26835.1"/>
    </source>
</evidence>
<dbReference type="Proteomes" id="UP000288716">
    <property type="component" value="Unassembled WGS sequence"/>
</dbReference>
<comment type="function">
    <text evidence="8">Ubiquitin-protein hydrolase is involved both in the processing of ubiquitin precursors and of ubiquitinated proteins. This enzyme is a thiol protease that recognizes and hydrolyzes a peptide bond at the C-terminal glycine of ubiquitin.</text>
</comment>
<evidence type="ECO:0000256" key="5">
    <source>
        <dbReference type="ARBA" id="ARBA00022786"/>
    </source>
</evidence>
<evidence type="ECO:0000256" key="4">
    <source>
        <dbReference type="ARBA" id="ARBA00022670"/>
    </source>
</evidence>
<protein>
    <recommendedName>
        <fullName evidence="9 11">Ubiquitin carboxyl-terminal hydrolase</fullName>
        <ecNumber evidence="3 11">3.4.19.12</ecNumber>
    </recommendedName>
</protein>
<organism evidence="13 14">
    <name type="scientific">Leptotrombidium deliense</name>
    <dbReference type="NCBI Taxonomy" id="299467"/>
    <lineage>
        <taxon>Eukaryota</taxon>
        <taxon>Metazoa</taxon>
        <taxon>Ecdysozoa</taxon>
        <taxon>Arthropoda</taxon>
        <taxon>Chelicerata</taxon>
        <taxon>Arachnida</taxon>
        <taxon>Acari</taxon>
        <taxon>Acariformes</taxon>
        <taxon>Trombidiformes</taxon>
        <taxon>Prostigmata</taxon>
        <taxon>Anystina</taxon>
        <taxon>Parasitengona</taxon>
        <taxon>Trombiculoidea</taxon>
        <taxon>Trombiculidae</taxon>
        <taxon>Leptotrombidium</taxon>
    </lineage>
</organism>
<comment type="caution">
    <text evidence="13">The sequence shown here is derived from an EMBL/GenBank/DDBJ whole genome shotgun (WGS) entry which is preliminary data.</text>
</comment>
<dbReference type="EC" id="3.4.19.12" evidence="3 11"/>
<dbReference type="SUPFAM" id="SSF54001">
    <property type="entry name" value="Cysteine proteinases"/>
    <property type="match status" value="1"/>
</dbReference>
<feature type="site" description="Important for enzyme activity" evidence="10">
    <location>
        <position position="187"/>
    </location>
</feature>
<feature type="domain" description="UCH catalytic" evidence="12">
    <location>
        <begin position="8"/>
        <end position="232"/>
    </location>
</feature>
<evidence type="ECO:0000256" key="1">
    <source>
        <dbReference type="ARBA" id="ARBA00000707"/>
    </source>
</evidence>
<dbReference type="CDD" id="cd09616">
    <property type="entry name" value="Peptidase_C12_UCH_L1_L3"/>
    <property type="match status" value="1"/>
</dbReference>
<dbReference type="GO" id="GO:0005737">
    <property type="term" value="C:cytoplasm"/>
    <property type="evidence" value="ECO:0007669"/>
    <property type="project" value="TreeGrafter"/>
</dbReference>
<evidence type="ECO:0000256" key="6">
    <source>
        <dbReference type="ARBA" id="ARBA00022801"/>
    </source>
</evidence>
<feature type="active site" description="Nucleophile" evidence="10">
    <location>
        <position position="98"/>
    </location>
</feature>
<keyword evidence="14" id="KW-1185">Reference proteome</keyword>
<dbReference type="GO" id="GO:0006511">
    <property type="term" value="P:ubiquitin-dependent protein catabolic process"/>
    <property type="evidence" value="ECO:0007669"/>
    <property type="project" value="UniProtKB-UniRule"/>
</dbReference>
<evidence type="ECO:0000256" key="2">
    <source>
        <dbReference type="ARBA" id="ARBA00009326"/>
    </source>
</evidence>
<keyword evidence="6 10" id="KW-0378">Hydrolase</keyword>
<accession>A0A443SH82</accession>
<evidence type="ECO:0000313" key="14">
    <source>
        <dbReference type="Proteomes" id="UP000288716"/>
    </source>
</evidence>
<dbReference type="PROSITE" id="PS00140">
    <property type="entry name" value="UCH_1"/>
    <property type="match status" value="1"/>
</dbReference>
<keyword evidence="4 10" id="KW-0645">Protease</keyword>
<dbReference type="PROSITE" id="PS52048">
    <property type="entry name" value="UCH_DOMAIN"/>
    <property type="match status" value="1"/>
</dbReference>
<dbReference type="InterPro" id="IPR001578">
    <property type="entry name" value="Peptidase_C12_UCH"/>
</dbReference>
<sequence length="235" mass="26190">MAASNTIRWLPLESNPETINSFLQKMGVKNSYAFVDILGFDSELLALVPQPVIAVLLLFPCSELNEEKLRASHSDDCSTCDTSDKKPYFIVQTIRNACGTIALIHAIANNTDTLQFEENSVLMDFIRKTADLKPEDRSKELEKDSNIGVAHEHCAQEGQTAAPDLNQSIDFHFIALIEHDNRIYELDGRKSAPICHGKTSKETFLNDAGNVCKRFFDSCSNSYNFTAIALAKQEP</sequence>
<dbReference type="VEuPathDB" id="VectorBase:LDEU005204"/>
<reference evidence="13 14" key="1">
    <citation type="journal article" date="2018" name="Gigascience">
        <title>Genomes of trombidid mites reveal novel predicted allergens and laterally-transferred genes associated with secondary metabolism.</title>
        <authorList>
            <person name="Dong X."/>
            <person name="Chaisiri K."/>
            <person name="Xia D."/>
            <person name="Armstrong S.D."/>
            <person name="Fang Y."/>
            <person name="Donnelly M.J."/>
            <person name="Kadowaki T."/>
            <person name="McGarry J.W."/>
            <person name="Darby A.C."/>
            <person name="Makepeace B.L."/>
        </authorList>
    </citation>
    <scope>NUCLEOTIDE SEQUENCE [LARGE SCALE GENOMIC DNA]</scope>
    <source>
        <strain evidence="13">UoL-UT</strain>
    </source>
</reference>
<comment type="similarity">
    <text evidence="2 10 11">Belongs to the peptidase C12 family.</text>
</comment>
<dbReference type="FunFam" id="3.40.532.10:FF:000006">
    <property type="entry name" value="Ubiquitin carboxyl-terminal hydrolase"/>
    <property type="match status" value="1"/>
</dbReference>
<dbReference type="InterPro" id="IPR057254">
    <property type="entry name" value="UCH_AS"/>
</dbReference>
<evidence type="ECO:0000256" key="11">
    <source>
        <dbReference type="RuleBase" id="RU361215"/>
    </source>
</evidence>
<dbReference type="AlphaFoldDB" id="A0A443SH82"/>
<evidence type="ECO:0000256" key="3">
    <source>
        <dbReference type="ARBA" id="ARBA00012759"/>
    </source>
</evidence>
<dbReference type="Gene3D" id="3.40.532.10">
    <property type="entry name" value="Peptidase C12, ubiquitin carboxyl-terminal hydrolase"/>
    <property type="match status" value="1"/>
</dbReference>
<evidence type="ECO:0000256" key="9">
    <source>
        <dbReference type="ARBA" id="ARBA00073226"/>
    </source>
</evidence>
<gene>
    <name evidence="13" type="ORF">B4U80_04889</name>
</gene>